<evidence type="ECO:0000313" key="1">
    <source>
        <dbReference type="EMBL" id="PPC79272.1"/>
    </source>
</evidence>
<dbReference type="AlphaFoldDB" id="A0A2S5KXA6"/>
<comment type="caution">
    <text evidence="1">The sequence shown here is derived from an EMBL/GenBank/DDBJ whole genome shotgun (WGS) entry which is preliminary data.</text>
</comment>
<evidence type="ECO:0000313" key="2">
    <source>
        <dbReference type="Proteomes" id="UP000238196"/>
    </source>
</evidence>
<reference evidence="1 2" key="1">
    <citation type="submission" date="2018-02" db="EMBL/GenBank/DDBJ databases">
        <title>novel marine gammaproteobacteria from coastal saline agro ecosystem.</title>
        <authorList>
            <person name="Krishnan R."/>
            <person name="Ramesh Kumar N."/>
        </authorList>
    </citation>
    <scope>NUCLEOTIDE SEQUENCE [LARGE SCALE GENOMIC DNA]</scope>
    <source>
        <strain evidence="1 2">228</strain>
    </source>
</reference>
<sequence>MLIDYCQRYQDIYPFELLDRPLLFLRSSALSGVTFRDVQDDLAVAAGEYCSSLNEVAEALLVLTDTGVFGKAQAVKVINHILEAYSCNETVEEFLNREIAYLSGELSALV</sequence>
<name>A0A2S5KXA6_9PROT</name>
<dbReference type="OrthoDB" id="7000044at2"/>
<gene>
    <name evidence="1" type="ORF">C4K68_00780</name>
</gene>
<proteinExistence type="predicted"/>
<organism evidence="1 2">
    <name type="scientific">Proteobacteria bacterium 228</name>
    <dbReference type="NCBI Taxonomy" id="2083153"/>
    <lineage>
        <taxon>Bacteria</taxon>
        <taxon>Pseudomonadati</taxon>
        <taxon>Pseudomonadota</taxon>
    </lineage>
</organism>
<dbReference type="Proteomes" id="UP000238196">
    <property type="component" value="Unassembled WGS sequence"/>
</dbReference>
<accession>A0A2S5KXA6</accession>
<protein>
    <submittedName>
        <fullName evidence="1">Uncharacterized protein</fullName>
    </submittedName>
</protein>
<dbReference type="EMBL" id="PRLP01000003">
    <property type="protein sequence ID" value="PPC79272.1"/>
    <property type="molecule type" value="Genomic_DNA"/>
</dbReference>